<accession>A0A220MFR3</accession>
<proteinExistence type="predicted"/>
<protein>
    <submittedName>
        <fullName evidence="1">Uncharacterized protein</fullName>
    </submittedName>
</protein>
<reference evidence="1 2" key="1">
    <citation type="submission" date="2016-11" db="EMBL/GenBank/DDBJ databases">
        <authorList>
            <person name="Jaros S."/>
            <person name="Januszkiewicz K."/>
            <person name="Wedrychowicz H."/>
        </authorList>
    </citation>
    <scope>NUCLEOTIDE SEQUENCE [LARGE SCALE GENOMIC DNA]</scope>
    <source>
        <strain evidence="1 2">NF2</strain>
    </source>
</reference>
<name>A0A220MFR3_9BACL</name>
<dbReference type="RefSeq" id="WP_088907484.1">
    <property type="nucleotide sequence ID" value="NZ_CP018145.1"/>
</dbReference>
<dbReference type="EMBL" id="CP018145">
    <property type="protein sequence ID" value="ASJ53689.1"/>
    <property type="molecule type" value="Genomic_DNA"/>
</dbReference>
<dbReference type="KEGG" id="bfm:BP422_09055"/>
<gene>
    <name evidence="1" type="ORF">BP422_09055</name>
</gene>
<evidence type="ECO:0000313" key="2">
    <source>
        <dbReference type="Proteomes" id="UP000197781"/>
    </source>
</evidence>
<dbReference type="Proteomes" id="UP000197781">
    <property type="component" value="Chromosome"/>
</dbReference>
<dbReference type="AlphaFoldDB" id="A0A220MFR3"/>
<organism evidence="1 2">
    <name type="scientific">Brevibacillus formosus</name>
    <dbReference type="NCBI Taxonomy" id="54913"/>
    <lineage>
        <taxon>Bacteria</taxon>
        <taxon>Bacillati</taxon>
        <taxon>Bacillota</taxon>
        <taxon>Bacilli</taxon>
        <taxon>Bacillales</taxon>
        <taxon>Paenibacillaceae</taxon>
        <taxon>Brevibacillus</taxon>
    </lineage>
</organism>
<sequence>MSSNNGRNITIAIQVLRKTYENLNRLFSEMDRAAEEEGFVPLTTKFLRWKSDAQTDGWLSSNFIKLYQKASDPLYSSQDGRSVFQDTELRAGSVYGVEIDLADEEERNYPTITVFQNQYQLSEWPRLPQISDHWIFYYPLHVSDCFTYTKMEQDRDLWTHTATAKGKKKYWGIVEGTLEIISLTSVFDYPSVKKEIFERMNSLGARTSDTR</sequence>
<evidence type="ECO:0000313" key="1">
    <source>
        <dbReference type="EMBL" id="ASJ53689.1"/>
    </source>
</evidence>